<protein>
    <submittedName>
        <fullName evidence="2">Uncharacterized protein</fullName>
    </submittedName>
</protein>
<dbReference type="EMBL" id="WMBB01000001">
    <property type="protein sequence ID" value="MTE11333.1"/>
    <property type="molecule type" value="Genomic_DNA"/>
</dbReference>
<comment type="caution">
    <text evidence="2">The sequence shown here is derived from an EMBL/GenBank/DDBJ whole genome shotgun (WGS) entry which is preliminary data.</text>
</comment>
<dbReference type="Proteomes" id="UP000432464">
    <property type="component" value="Unassembled WGS sequence"/>
</dbReference>
<keyword evidence="3" id="KW-1185">Reference proteome</keyword>
<name>A0A6I3KL75_9NOCA</name>
<keyword evidence="1" id="KW-0812">Transmembrane</keyword>
<gene>
    <name evidence="2" type="ORF">GLP40_00810</name>
</gene>
<proteinExistence type="predicted"/>
<evidence type="ECO:0000313" key="3">
    <source>
        <dbReference type="Proteomes" id="UP000432464"/>
    </source>
</evidence>
<evidence type="ECO:0000256" key="1">
    <source>
        <dbReference type="SAM" id="Phobius"/>
    </source>
</evidence>
<keyword evidence="1" id="KW-1133">Transmembrane helix</keyword>
<feature type="transmembrane region" description="Helical" evidence="1">
    <location>
        <begin position="16"/>
        <end position="42"/>
    </location>
</feature>
<organism evidence="2 3">
    <name type="scientific">Nocardia aurantiaca</name>
    <dbReference type="NCBI Taxonomy" id="2675850"/>
    <lineage>
        <taxon>Bacteria</taxon>
        <taxon>Bacillati</taxon>
        <taxon>Actinomycetota</taxon>
        <taxon>Actinomycetes</taxon>
        <taxon>Mycobacteriales</taxon>
        <taxon>Nocardiaceae</taxon>
        <taxon>Nocardia</taxon>
    </lineage>
</organism>
<reference evidence="2 3" key="1">
    <citation type="submission" date="2019-11" db="EMBL/GenBank/DDBJ databases">
        <title>Nocardia sp. nov. CT2-14 isolated from soil.</title>
        <authorList>
            <person name="Kanchanasin P."/>
            <person name="Tanasupawat S."/>
            <person name="Yuki M."/>
            <person name="Kudo T."/>
        </authorList>
    </citation>
    <scope>NUCLEOTIDE SEQUENCE [LARGE SCALE GENOMIC DNA]</scope>
    <source>
        <strain evidence="2 3">CT2-14</strain>
    </source>
</reference>
<sequence>MSDISSKQAPRGSSSWLLYIAMGLFAIGLLAVVAIFGVGLLSDSKPGLWLYLLAMCAPLGFLLSVVYALWSGRRAR</sequence>
<accession>A0A6I3KL75</accession>
<dbReference type="RefSeq" id="WP_154785881.1">
    <property type="nucleotide sequence ID" value="NZ_WMBB01000001.1"/>
</dbReference>
<keyword evidence="1" id="KW-0472">Membrane</keyword>
<dbReference type="AlphaFoldDB" id="A0A6I3KL75"/>
<evidence type="ECO:0000313" key="2">
    <source>
        <dbReference type="EMBL" id="MTE11333.1"/>
    </source>
</evidence>
<feature type="transmembrane region" description="Helical" evidence="1">
    <location>
        <begin position="48"/>
        <end position="70"/>
    </location>
</feature>